<reference evidence="4" key="1">
    <citation type="journal article" date="2020" name="mSystems">
        <title>Genome- and Community-Level Interaction Insights into Carbon Utilization and Element Cycling Functions of Hydrothermarchaeota in Hydrothermal Sediment.</title>
        <authorList>
            <person name="Zhou Z."/>
            <person name="Liu Y."/>
            <person name="Xu W."/>
            <person name="Pan J."/>
            <person name="Luo Z.H."/>
            <person name="Li M."/>
        </authorList>
    </citation>
    <scope>NUCLEOTIDE SEQUENCE [LARGE SCALE GENOMIC DNA]</scope>
    <source>
        <strain evidence="4">SpSt-236</strain>
    </source>
</reference>
<organism evidence="4">
    <name type="scientific">candidate division WOR-3 bacterium</name>
    <dbReference type="NCBI Taxonomy" id="2052148"/>
    <lineage>
        <taxon>Bacteria</taxon>
        <taxon>Bacteria division WOR-3</taxon>
    </lineage>
</organism>
<comment type="caution">
    <text evidence="4">The sequence shown here is derived from an EMBL/GenBank/DDBJ whole genome shotgun (WGS) entry which is preliminary data.</text>
</comment>
<sequence length="1039" mass="114160">MRKRLVFFVLMLTGLVFAQLDAVWSDTVRLTNVSVNDIVGSQSMVVDPSGVIHVVWESERGGIGYEIWYKRFYPGSGWTHDTCIVGELAGSYRCTKPTIAVDSSGILHLVFVRAPNFPPPYLLCYKKCTPTAGGNGGWDTAVTVLSPDSVVCQVLSACIACTPDGKVHVLYSLYRSTPYFSYSLIYVRKENNVWNPPVTLDHMSETTRWLYHINLGAGRDGNVHVSWTTWVPTNNSLHILYRGQFNGTWGATESIARYSGSSSWISMAVNPVSHRPGICFCYYPNSYTVDIYFKERSGNRASDTWPDDFEVVVSGDTYVAGYDYSIKSVYTREGRLHLANIAIQRGTNYNLLRYTTRPPAGGWDVPIELLYVPTRRQRNASIANGGNSADPASVHIVWSMSEYNYYNYDLYYIKGTNPFYDLKLAGVYGIDDTLGIGETVTPAVRVVNNGNQDISAFSVTITIGTSYTSTVNVNQTLGPGDSLTVTGFANWQPLDSGLYHVRAALDCSQDMLDENNTIESDVRVGYIDAAVTAIIAPERDVRRGTTLKPRVRIANYGDWPGIIDLRFVIYYAGNPVYDQTEQVEINPLTEVDHEFATSWTAELTGSYQAVAMLALAHDQNHHNDTARLNFSVYNLYPAGWKEVANVLGLVKDGGFVVKDPDGGKLYAARGYKTGDFYAYDIDANAWTALPAAPAIIGKGGNGCYGNGYVYVMHGQNTAKFSRFNIAANSWEALPDIPPWTSGKNPKGGGDLAYAEVDGVPYVYVLKGYKQDFGRYNLVTGTWEELGQAPAGAKPKWDKGSWLTYDGVNTLYAHKAKYSELWTFALDSSKWSSAALPGIPYPSTRTGKNKKPKDGSDGVYYNGFLYALKGGNTCEFWKYDISGGTGWTELDLIPEVGTTGKKKRVKNGGSLASNGDGAFFALKGGKTMEFWRYFEEPTVFASAPERSGVMGQTVTPVRFGFSVAPNPVVKGYGMLSYSVPQAGEAKVKVFDVTGRTVAEFGFVAQGTGTKSLDLRNLSAGIYLVKFEAAGRSASQKLIVQ</sequence>
<evidence type="ECO:0000259" key="2">
    <source>
        <dbReference type="Pfam" id="PF07705"/>
    </source>
</evidence>
<name>A0A7C1X4B1_UNCW3</name>
<feature type="signal peptide" evidence="1">
    <location>
        <begin position="1"/>
        <end position="18"/>
    </location>
</feature>
<feature type="chain" id="PRO_5027950674" evidence="1">
    <location>
        <begin position="19"/>
        <end position="1039"/>
    </location>
</feature>
<dbReference type="AlphaFoldDB" id="A0A7C1X4B1"/>
<dbReference type="Pfam" id="PF07705">
    <property type="entry name" value="CARDB"/>
    <property type="match status" value="1"/>
</dbReference>
<feature type="domain" description="Secretion system C-terminal sorting" evidence="3">
    <location>
        <begin position="964"/>
        <end position="1038"/>
    </location>
</feature>
<dbReference type="InterPro" id="IPR026444">
    <property type="entry name" value="Secre_tail"/>
</dbReference>
<dbReference type="Pfam" id="PF18962">
    <property type="entry name" value="Por_Secre_tail"/>
    <property type="match status" value="1"/>
</dbReference>
<dbReference type="NCBIfam" id="TIGR04183">
    <property type="entry name" value="Por_Secre_tail"/>
    <property type="match status" value="1"/>
</dbReference>
<accession>A0A7C1X4B1</accession>
<dbReference type="Gene3D" id="2.60.40.10">
    <property type="entry name" value="Immunoglobulins"/>
    <property type="match status" value="1"/>
</dbReference>
<dbReference type="SUPFAM" id="SSF117281">
    <property type="entry name" value="Kelch motif"/>
    <property type="match status" value="1"/>
</dbReference>
<gene>
    <name evidence="4" type="ORF">ENP62_02475</name>
</gene>
<evidence type="ECO:0000313" key="4">
    <source>
        <dbReference type="EMBL" id="HEE18401.1"/>
    </source>
</evidence>
<evidence type="ECO:0000259" key="3">
    <source>
        <dbReference type="Pfam" id="PF18962"/>
    </source>
</evidence>
<dbReference type="InterPro" id="IPR013783">
    <property type="entry name" value="Ig-like_fold"/>
</dbReference>
<dbReference type="InterPro" id="IPR015915">
    <property type="entry name" value="Kelch-typ_b-propeller"/>
</dbReference>
<dbReference type="InterPro" id="IPR011635">
    <property type="entry name" value="CARDB"/>
</dbReference>
<keyword evidence="1" id="KW-0732">Signal</keyword>
<feature type="domain" description="CARDB" evidence="2">
    <location>
        <begin position="436"/>
        <end position="516"/>
    </location>
</feature>
<proteinExistence type="predicted"/>
<dbReference type="EMBL" id="DSKA01000185">
    <property type="protein sequence ID" value="HEE18401.1"/>
    <property type="molecule type" value="Genomic_DNA"/>
</dbReference>
<evidence type="ECO:0000256" key="1">
    <source>
        <dbReference type="SAM" id="SignalP"/>
    </source>
</evidence>
<dbReference type="Gene3D" id="2.120.10.80">
    <property type="entry name" value="Kelch-type beta propeller"/>
    <property type="match status" value="1"/>
</dbReference>
<protein>
    <submittedName>
        <fullName evidence="4">T9SS type A sorting domain-containing protein</fullName>
    </submittedName>
</protein>